<dbReference type="RefSeq" id="WP_143847596.1">
    <property type="nucleotide sequence ID" value="NZ_VLXZ01000002.1"/>
</dbReference>
<proteinExistence type="predicted"/>
<dbReference type="EMBL" id="VLXZ01000002">
    <property type="protein sequence ID" value="TSB47922.1"/>
    <property type="molecule type" value="Genomic_DNA"/>
</dbReference>
<dbReference type="Proteomes" id="UP000318521">
    <property type="component" value="Unassembled WGS sequence"/>
</dbReference>
<reference evidence="2 3" key="1">
    <citation type="submission" date="2019-07" db="EMBL/GenBank/DDBJ databases">
        <authorList>
            <person name="Park Y.J."/>
            <person name="Jeong S.E."/>
            <person name="Jung H.S."/>
        </authorList>
    </citation>
    <scope>NUCLEOTIDE SEQUENCE [LARGE SCALE GENOMIC DNA]</scope>
    <source>
        <strain evidence="3">P16(2019)</strain>
    </source>
</reference>
<keyword evidence="1" id="KW-0812">Transmembrane</keyword>
<comment type="caution">
    <text evidence="2">The sequence shown here is derived from an EMBL/GenBank/DDBJ whole genome shotgun (WGS) entry which is preliminary data.</text>
</comment>
<dbReference type="OrthoDB" id="2630335at2"/>
<dbReference type="AlphaFoldDB" id="A0A554A2K7"/>
<evidence type="ECO:0000313" key="3">
    <source>
        <dbReference type="Proteomes" id="UP000318521"/>
    </source>
</evidence>
<name>A0A554A2K7_9BACI</name>
<evidence type="ECO:0000256" key="1">
    <source>
        <dbReference type="SAM" id="Phobius"/>
    </source>
</evidence>
<accession>A0A554A2K7</accession>
<evidence type="ECO:0000313" key="2">
    <source>
        <dbReference type="EMBL" id="TSB47922.1"/>
    </source>
</evidence>
<keyword evidence="3" id="KW-1185">Reference proteome</keyword>
<keyword evidence="1" id="KW-0472">Membrane</keyword>
<sequence length="105" mass="12323">MSQRRQDTLRIIEFWLFLIGGFTLTYHLVGPFYNMFDIPFLGNVWVNWLGLSYTLFAIYTLGFGLILFRQSDFYRQRLSSGLFWLLSAGSVYIFVVPFVVGENPF</sequence>
<protein>
    <submittedName>
        <fullName evidence="2">Uncharacterized protein</fullName>
    </submittedName>
</protein>
<feature type="transmembrane region" description="Helical" evidence="1">
    <location>
        <begin position="80"/>
        <end position="100"/>
    </location>
</feature>
<organism evidence="2 3">
    <name type="scientific">Alkalicoccobacillus porphyridii</name>
    <dbReference type="NCBI Taxonomy" id="2597270"/>
    <lineage>
        <taxon>Bacteria</taxon>
        <taxon>Bacillati</taxon>
        <taxon>Bacillota</taxon>
        <taxon>Bacilli</taxon>
        <taxon>Bacillales</taxon>
        <taxon>Bacillaceae</taxon>
        <taxon>Alkalicoccobacillus</taxon>
    </lineage>
</organism>
<gene>
    <name evidence="2" type="ORF">FN960_05300</name>
</gene>
<feature type="transmembrane region" description="Helical" evidence="1">
    <location>
        <begin position="45"/>
        <end position="68"/>
    </location>
</feature>
<feature type="transmembrane region" description="Helical" evidence="1">
    <location>
        <begin position="12"/>
        <end position="33"/>
    </location>
</feature>
<keyword evidence="1" id="KW-1133">Transmembrane helix</keyword>